<name>A0A7T8K110_CALRO</name>
<dbReference type="GO" id="GO:0000104">
    <property type="term" value="F:succinate dehydrogenase activity"/>
    <property type="evidence" value="ECO:0007669"/>
    <property type="project" value="TreeGrafter"/>
</dbReference>
<dbReference type="EMBL" id="CP045900">
    <property type="protein sequence ID" value="QQP41799.1"/>
    <property type="molecule type" value="Genomic_DNA"/>
</dbReference>
<dbReference type="Gene3D" id="4.10.80.40">
    <property type="entry name" value="succinate dehydrogenase protein domain"/>
    <property type="match status" value="1"/>
</dbReference>
<accession>A0A7T8K110</accession>
<feature type="compositionally biased region" description="Polar residues" evidence="1">
    <location>
        <begin position="1"/>
        <end position="11"/>
    </location>
</feature>
<protein>
    <submittedName>
        <fullName evidence="3">SdhA</fullName>
    </submittedName>
</protein>
<gene>
    <name evidence="3" type="ORF">FKW44_016273</name>
</gene>
<evidence type="ECO:0000259" key="2">
    <source>
        <dbReference type="Pfam" id="PF02910"/>
    </source>
</evidence>
<dbReference type="SUPFAM" id="SSF46977">
    <property type="entry name" value="Succinate dehydrogenase/fumarate reductase flavoprotein C-terminal domain"/>
    <property type="match status" value="1"/>
</dbReference>
<keyword evidence="4" id="KW-1185">Reference proteome</keyword>
<feature type="region of interest" description="Disordered" evidence="1">
    <location>
        <begin position="1"/>
        <end position="59"/>
    </location>
</feature>
<sequence>MLQPNGQTSVSRIGPWLEFGPDGNAGVGEPDPQRGCDNHRAEARHESRGAHAHEDFPDRDDKNWRVHSLATMDADNKATLTYRGVHIDPLTKQKTAASTQENRTESAQFLMLRAALIIGALALAGCEQTTQAVDNVARKSAKAAVAETLATRFPAVPQKLVTPFPTA</sequence>
<dbReference type="OrthoDB" id="71672at2759"/>
<dbReference type="AlphaFoldDB" id="A0A7T8K110"/>
<dbReference type="GO" id="GO:0005886">
    <property type="term" value="C:plasma membrane"/>
    <property type="evidence" value="ECO:0007669"/>
    <property type="project" value="TreeGrafter"/>
</dbReference>
<dbReference type="PANTHER" id="PTHR11632">
    <property type="entry name" value="SUCCINATE DEHYDROGENASE 2 FLAVOPROTEIN SUBUNIT"/>
    <property type="match status" value="1"/>
</dbReference>
<evidence type="ECO:0000256" key="1">
    <source>
        <dbReference type="SAM" id="MobiDB-lite"/>
    </source>
</evidence>
<dbReference type="PANTHER" id="PTHR11632:SF51">
    <property type="entry name" value="SUCCINATE DEHYDROGENASE [UBIQUINONE] FLAVOPROTEIN SUBUNIT, MITOCHONDRIAL"/>
    <property type="match status" value="1"/>
</dbReference>
<dbReference type="InterPro" id="IPR037099">
    <property type="entry name" value="Fum_R/Succ_DH_flav-like_C_sf"/>
</dbReference>
<dbReference type="GO" id="GO:0050660">
    <property type="term" value="F:flavin adenine dinucleotide binding"/>
    <property type="evidence" value="ECO:0007669"/>
    <property type="project" value="TreeGrafter"/>
</dbReference>
<dbReference type="GO" id="GO:0009061">
    <property type="term" value="P:anaerobic respiration"/>
    <property type="evidence" value="ECO:0007669"/>
    <property type="project" value="TreeGrafter"/>
</dbReference>
<feature type="compositionally biased region" description="Basic and acidic residues" evidence="1">
    <location>
        <begin position="31"/>
        <end position="59"/>
    </location>
</feature>
<dbReference type="InterPro" id="IPR030664">
    <property type="entry name" value="SdhA/FrdA/AprA"/>
</dbReference>
<reference evidence="4" key="1">
    <citation type="submission" date="2021-01" db="EMBL/GenBank/DDBJ databases">
        <title>Caligus Genome Assembly.</title>
        <authorList>
            <person name="Gallardo-Escarate C."/>
        </authorList>
    </citation>
    <scope>NUCLEOTIDE SEQUENCE [LARGE SCALE GENOMIC DNA]</scope>
</reference>
<dbReference type="GO" id="GO:0009055">
    <property type="term" value="F:electron transfer activity"/>
    <property type="evidence" value="ECO:0007669"/>
    <property type="project" value="TreeGrafter"/>
</dbReference>
<dbReference type="Proteomes" id="UP000595437">
    <property type="component" value="Chromosome 11"/>
</dbReference>
<feature type="domain" description="Fumarate reductase/succinate dehydrogenase flavoprotein-like C-terminal" evidence="2">
    <location>
        <begin position="39"/>
        <end position="90"/>
    </location>
</feature>
<evidence type="ECO:0000313" key="4">
    <source>
        <dbReference type="Proteomes" id="UP000595437"/>
    </source>
</evidence>
<evidence type="ECO:0000313" key="3">
    <source>
        <dbReference type="EMBL" id="QQP41799.1"/>
    </source>
</evidence>
<dbReference type="InterPro" id="IPR015939">
    <property type="entry name" value="Fum_Rdtase/Succ_DH_flav-like_C"/>
</dbReference>
<proteinExistence type="predicted"/>
<organism evidence="3 4">
    <name type="scientific">Caligus rogercresseyi</name>
    <name type="common">Sea louse</name>
    <dbReference type="NCBI Taxonomy" id="217165"/>
    <lineage>
        <taxon>Eukaryota</taxon>
        <taxon>Metazoa</taxon>
        <taxon>Ecdysozoa</taxon>
        <taxon>Arthropoda</taxon>
        <taxon>Crustacea</taxon>
        <taxon>Multicrustacea</taxon>
        <taxon>Hexanauplia</taxon>
        <taxon>Copepoda</taxon>
        <taxon>Siphonostomatoida</taxon>
        <taxon>Caligidae</taxon>
        <taxon>Caligus</taxon>
    </lineage>
</organism>
<dbReference type="Pfam" id="PF02910">
    <property type="entry name" value="Succ_DH_flav_C"/>
    <property type="match status" value="1"/>
</dbReference>